<evidence type="ECO:0000256" key="6">
    <source>
        <dbReference type="ARBA" id="ARBA00023163"/>
    </source>
</evidence>
<comment type="cofactor">
    <cofactor evidence="7">
        <name>Zn(2+)</name>
        <dbReference type="ChEBI" id="CHEBI:29105"/>
    </cofactor>
    <text evidence="7">Binds 1 zinc ion per subunit.</text>
</comment>
<keyword evidence="4" id="KW-0805">Transcription regulation</keyword>
<evidence type="ECO:0000256" key="2">
    <source>
        <dbReference type="ARBA" id="ARBA00022491"/>
    </source>
</evidence>
<dbReference type="RefSeq" id="WP_104409166.1">
    <property type="nucleotide sequence ID" value="NZ_PTIS01000002.1"/>
</dbReference>
<evidence type="ECO:0000313" key="8">
    <source>
        <dbReference type="EMBL" id="PPK49141.1"/>
    </source>
</evidence>
<dbReference type="GO" id="GO:0003700">
    <property type="term" value="F:DNA-binding transcription factor activity"/>
    <property type="evidence" value="ECO:0007669"/>
    <property type="project" value="InterPro"/>
</dbReference>
<dbReference type="GO" id="GO:0000976">
    <property type="term" value="F:transcription cis-regulatory region binding"/>
    <property type="evidence" value="ECO:0007669"/>
    <property type="project" value="TreeGrafter"/>
</dbReference>
<name>A0A2S6G059_9CLOT</name>
<dbReference type="GO" id="GO:0008270">
    <property type="term" value="F:zinc ion binding"/>
    <property type="evidence" value="ECO:0007669"/>
    <property type="project" value="TreeGrafter"/>
</dbReference>
<dbReference type="Pfam" id="PF01475">
    <property type="entry name" value="FUR"/>
    <property type="match status" value="1"/>
</dbReference>
<dbReference type="InterPro" id="IPR036390">
    <property type="entry name" value="WH_DNA-bd_sf"/>
</dbReference>
<comment type="caution">
    <text evidence="8">The sequence shown here is derived from an EMBL/GenBank/DDBJ whole genome shotgun (WGS) entry which is preliminary data.</text>
</comment>
<protein>
    <submittedName>
        <fullName evidence="8">Fur family peroxide stress response transcriptional regulator</fullName>
    </submittedName>
</protein>
<evidence type="ECO:0000256" key="4">
    <source>
        <dbReference type="ARBA" id="ARBA00023015"/>
    </source>
</evidence>
<comment type="similarity">
    <text evidence="1">Belongs to the Fur family.</text>
</comment>
<feature type="binding site" evidence="7">
    <location>
        <position position="134"/>
    </location>
    <ligand>
        <name>Zn(2+)</name>
        <dbReference type="ChEBI" id="CHEBI:29105"/>
    </ligand>
</feature>
<evidence type="ECO:0000256" key="7">
    <source>
        <dbReference type="PIRSR" id="PIRSR602481-1"/>
    </source>
</evidence>
<keyword evidence="3 7" id="KW-0862">Zinc</keyword>
<organism evidence="8 9">
    <name type="scientific">Clostridium algidicarnis DSM 15099</name>
    <dbReference type="NCBI Taxonomy" id="1121295"/>
    <lineage>
        <taxon>Bacteria</taxon>
        <taxon>Bacillati</taxon>
        <taxon>Bacillota</taxon>
        <taxon>Clostridia</taxon>
        <taxon>Eubacteriales</taxon>
        <taxon>Clostridiaceae</taxon>
        <taxon>Clostridium</taxon>
    </lineage>
</organism>
<keyword evidence="5" id="KW-0238">DNA-binding</keyword>
<dbReference type="GO" id="GO:0045892">
    <property type="term" value="P:negative regulation of DNA-templated transcription"/>
    <property type="evidence" value="ECO:0007669"/>
    <property type="project" value="TreeGrafter"/>
</dbReference>
<evidence type="ECO:0000256" key="5">
    <source>
        <dbReference type="ARBA" id="ARBA00023125"/>
    </source>
</evidence>
<dbReference type="OrthoDB" id="8659436at2"/>
<dbReference type="PANTHER" id="PTHR33202">
    <property type="entry name" value="ZINC UPTAKE REGULATION PROTEIN"/>
    <property type="match status" value="1"/>
</dbReference>
<sequence length="142" mass="16595">MNINNVDIYLRDQGIKPSYQRKRVLEHIIEHHDHPTVNQIYDALICEIPTLSKTTVYNTLNLFTLKKIVEIITIEGTETRYDLFNPKPHAHFKCDKCQIVYDIDLDFSKIANEDLKNYIVKDQYIHFIGICPSCSKKGIVQD</sequence>
<keyword evidence="7" id="KW-0479">Metal-binding</keyword>
<dbReference type="SUPFAM" id="SSF46785">
    <property type="entry name" value="Winged helix' DNA-binding domain"/>
    <property type="match status" value="1"/>
</dbReference>
<feature type="binding site" evidence="7">
    <location>
        <position position="131"/>
    </location>
    <ligand>
        <name>Zn(2+)</name>
        <dbReference type="ChEBI" id="CHEBI:29105"/>
    </ligand>
</feature>
<dbReference type="EMBL" id="PTIS01000002">
    <property type="protein sequence ID" value="PPK49141.1"/>
    <property type="molecule type" value="Genomic_DNA"/>
</dbReference>
<proteinExistence type="inferred from homology"/>
<dbReference type="Gene3D" id="1.10.10.10">
    <property type="entry name" value="Winged helix-like DNA-binding domain superfamily/Winged helix DNA-binding domain"/>
    <property type="match status" value="1"/>
</dbReference>
<dbReference type="InterPro" id="IPR036388">
    <property type="entry name" value="WH-like_DNA-bd_sf"/>
</dbReference>
<dbReference type="InterPro" id="IPR002481">
    <property type="entry name" value="FUR"/>
</dbReference>
<dbReference type="InterPro" id="IPR043135">
    <property type="entry name" value="Fur_C"/>
</dbReference>
<dbReference type="PANTHER" id="PTHR33202:SF8">
    <property type="entry name" value="PEROXIDE-RESPONSIVE REPRESSOR PERR"/>
    <property type="match status" value="1"/>
</dbReference>
<dbReference type="GO" id="GO:1900376">
    <property type="term" value="P:regulation of secondary metabolite biosynthetic process"/>
    <property type="evidence" value="ECO:0007669"/>
    <property type="project" value="TreeGrafter"/>
</dbReference>
<evidence type="ECO:0000256" key="1">
    <source>
        <dbReference type="ARBA" id="ARBA00007957"/>
    </source>
</evidence>
<feature type="binding site" evidence="7">
    <location>
        <position position="97"/>
    </location>
    <ligand>
        <name>Zn(2+)</name>
        <dbReference type="ChEBI" id="CHEBI:29105"/>
    </ligand>
</feature>
<dbReference type="CDD" id="cd07153">
    <property type="entry name" value="Fur_like"/>
    <property type="match status" value="1"/>
</dbReference>
<accession>A0A2S6G059</accession>
<evidence type="ECO:0000313" key="9">
    <source>
        <dbReference type="Proteomes" id="UP000239863"/>
    </source>
</evidence>
<dbReference type="Gene3D" id="3.30.1490.190">
    <property type="match status" value="1"/>
</dbReference>
<gene>
    <name evidence="8" type="ORF">BD821_10254</name>
</gene>
<evidence type="ECO:0000256" key="3">
    <source>
        <dbReference type="ARBA" id="ARBA00022833"/>
    </source>
</evidence>
<reference evidence="8 9" key="1">
    <citation type="submission" date="2018-02" db="EMBL/GenBank/DDBJ databases">
        <title>Genomic Encyclopedia of Archaeal and Bacterial Type Strains, Phase II (KMG-II): from individual species to whole genera.</title>
        <authorList>
            <person name="Goeker M."/>
        </authorList>
    </citation>
    <scope>NUCLEOTIDE SEQUENCE [LARGE SCALE GENOMIC DNA]</scope>
    <source>
        <strain evidence="8 9">DSM 15099</strain>
    </source>
</reference>
<dbReference type="AlphaFoldDB" id="A0A2S6G059"/>
<feature type="binding site" evidence="7">
    <location>
        <position position="94"/>
    </location>
    <ligand>
        <name>Zn(2+)</name>
        <dbReference type="ChEBI" id="CHEBI:29105"/>
    </ligand>
</feature>
<dbReference type="Proteomes" id="UP000239863">
    <property type="component" value="Unassembled WGS sequence"/>
</dbReference>
<keyword evidence="2" id="KW-0678">Repressor</keyword>
<keyword evidence="6" id="KW-0804">Transcription</keyword>